<gene>
    <name evidence="8" type="ORF">EMH_0070610</name>
</gene>
<evidence type="ECO:0000313" key="9">
    <source>
        <dbReference type="Proteomes" id="UP000030744"/>
    </source>
</evidence>
<dbReference type="PANTHER" id="PTHR10920">
    <property type="entry name" value="RIBOSOMAL RNA METHYLTRANSFERASE"/>
    <property type="match status" value="1"/>
</dbReference>
<dbReference type="InterPro" id="IPR015507">
    <property type="entry name" value="rRNA-MeTfrase_E"/>
</dbReference>
<keyword evidence="9" id="KW-1185">Reference proteome</keyword>
<dbReference type="AlphaFoldDB" id="U6K2J8"/>
<keyword evidence="3 8" id="KW-0489">Methyltransferase</keyword>
<evidence type="ECO:0000256" key="5">
    <source>
        <dbReference type="ARBA" id="ARBA00022691"/>
    </source>
</evidence>
<evidence type="ECO:0000256" key="2">
    <source>
        <dbReference type="ARBA" id="ARBA00022552"/>
    </source>
</evidence>
<keyword evidence="5" id="KW-0949">S-adenosyl-L-methionine</keyword>
<dbReference type="PANTHER" id="PTHR10920:SF18">
    <property type="entry name" value="RRNA METHYLTRANSFERASE 2, MITOCHONDRIAL"/>
    <property type="match status" value="1"/>
</dbReference>
<name>U6K2J8_9EIME</name>
<reference evidence="8" key="2">
    <citation type="submission" date="2013-10" db="EMBL/GenBank/DDBJ databases">
        <authorList>
            <person name="Aslett M."/>
        </authorList>
    </citation>
    <scope>NUCLEOTIDE SEQUENCE [LARGE SCALE GENOMIC DNA]</scope>
    <source>
        <strain evidence="8">Houghton</strain>
    </source>
</reference>
<organism evidence="8 9">
    <name type="scientific">Eimeria mitis</name>
    <dbReference type="NCBI Taxonomy" id="44415"/>
    <lineage>
        <taxon>Eukaryota</taxon>
        <taxon>Sar</taxon>
        <taxon>Alveolata</taxon>
        <taxon>Apicomplexa</taxon>
        <taxon>Conoidasida</taxon>
        <taxon>Coccidia</taxon>
        <taxon>Eucoccidiorida</taxon>
        <taxon>Eimeriorina</taxon>
        <taxon>Eimeriidae</taxon>
        <taxon>Eimeria</taxon>
    </lineage>
</organism>
<dbReference type="InterPro" id="IPR029063">
    <property type="entry name" value="SAM-dependent_MTases_sf"/>
</dbReference>
<dbReference type="OrthoDB" id="20105at2759"/>
<evidence type="ECO:0000256" key="4">
    <source>
        <dbReference type="ARBA" id="ARBA00022679"/>
    </source>
</evidence>
<evidence type="ECO:0000256" key="3">
    <source>
        <dbReference type="ARBA" id="ARBA00022603"/>
    </source>
</evidence>
<dbReference type="VEuPathDB" id="ToxoDB:EMH_0070610"/>
<dbReference type="EMBL" id="HG683656">
    <property type="protein sequence ID" value="CDJ31884.1"/>
    <property type="molecule type" value="Genomic_DNA"/>
</dbReference>
<keyword evidence="2" id="KW-0698">rRNA processing</keyword>
<evidence type="ECO:0000256" key="6">
    <source>
        <dbReference type="ARBA" id="ARBA00041184"/>
    </source>
</evidence>
<dbReference type="InterPro" id="IPR050082">
    <property type="entry name" value="RNA_methyltr_RlmE"/>
</dbReference>
<dbReference type="Pfam" id="PF01728">
    <property type="entry name" value="FtsJ"/>
    <property type="match status" value="1"/>
</dbReference>
<dbReference type="RefSeq" id="XP_013354449.1">
    <property type="nucleotide sequence ID" value="XM_013498995.1"/>
</dbReference>
<sequence length="309" mass="34334">MLEIFSMIRGAGGRLPDLAGVSIHSSPVAIPFVCSRRMRPLGNMSVSFLNKYGVRSLATAIPAIRNHRSQHSSDWIRRHITDPYVQRAQECDYRSRSAFKLKQLDDEYLFLRKDRVVLDLGCYPGGWCQVAAKRCLVAGYESPDQPNGGASTPSTSRVIGVDVAQMDPLPNVQFIQGRVGDAKTLHAVLQALGDRKADVVLSDMAPACTGIRHDDHFNSVELCLYAADLMEQVLCLGGTFVVKIFMGSETGNYKTYLKSRFTRVSSAKPRACRQESREMYFVCMGFKGRDKMSQEVQIKGSFSAREGYA</sequence>
<protein>
    <recommendedName>
        <fullName evidence="6">rRNA methyltransferase 2, mitochondrial</fullName>
    </recommendedName>
</protein>
<accession>U6K2J8</accession>
<keyword evidence="4 8" id="KW-0808">Transferase</keyword>
<dbReference type="HAMAP" id="MF_01547">
    <property type="entry name" value="RNA_methyltr_E"/>
    <property type="match status" value="1"/>
</dbReference>
<dbReference type="Gene3D" id="3.40.50.150">
    <property type="entry name" value="Vaccinia Virus protein VP39"/>
    <property type="match status" value="1"/>
</dbReference>
<dbReference type="GeneID" id="25381576"/>
<evidence type="ECO:0000313" key="8">
    <source>
        <dbReference type="EMBL" id="CDJ31884.1"/>
    </source>
</evidence>
<comment type="similarity">
    <text evidence="1">Belongs to the class I-like SAM-binding methyltransferase superfamily. RNA methyltransferase RlmE family.</text>
</comment>
<dbReference type="SUPFAM" id="SSF53335">
    <property type="entry name" value="S-adenosyl-L-methionine-dependent methyltransferases"/>
    <property type="match status" value="1"/>
</dbReference>
<feature type="domain" description="Ribosomal RNA methyltransferase FtsJ" evidence="7">
    <location>
        <begin position="93"/>
        <end position="286"/>
    </location>
</feature>
<evidence type="ECO:0000259" key="7">
    <source>
        <dbReference type="Pfam" id="PF01728"/>
    </source>
</evidence>
<dbReference type="Proteomes" id="UP000030744">
    <property type="component" value="Unassembled WGS sequence"/>
</dbReference>
<dbReference type="InterPro" id="IPR002877">
    <property type="entry name" value="RNA_MeTrfase_FtsJ_dom"/>
</dbReference>
<evidence type="ECO:0000256" key="1">
    <source>
        <dbReference type="ARBA" id="ARBA00009258"/>
    </source>
</evidence>
<reference evidence="8" key="1">
    <citation type="submission" date="2013-10" db="EMBL/GenBank/DDBJ databases">
        <title>Genomic analysis of the causative agents of coccidiosis in chickens.</title>
        <authorList>
            <person name="Reid A.J."/>
            <person name="Blake D."/>
            <person name="Billington K."/>
            <person name="Browne H."/>
            <person name="Dunn M."/>
            <person name="Hung S."/>
            <person name="Kawahara F."/>
            <person name="Miranda-Saavedra D."/>
            <person name="Mourier T."/>
            <person name="Nagra H."/>
            <person name="Otto T.D."/>
            <person name="Rawlings N."/>
            <person name="Sanchez A."/>
            <person name="Sanders M."/>
            <person name="Subramaniam C."/>
            <person name="Tay Y."/>
            <person name="Dear P."/>
            <person name="Doerig C."/>
            <person name="Gruber A."/>
            <person name="Parkinson J."/>
            <person name="Shirley M."/>
            <person name="Wan K.L."/>
            <person name="Berriman M."/>
            <person name="Tomley F."/>
            <person name="Pain A."/>
        </authorList>
    </citation>
    <scope>NUCLEOTIDE SEQUENCE [LARGE SCALE GENOMIC DNA]</scope>
    <source>
        <strain evidence="8">Houghton</strain>
    </source>
</reference>
<proteinExistence type="inferred from homology"/>
<dbReference type="GO" id="GO:0008650">
    <property type="term" value="F:rRNA (uridine-2'-O-)-methyltransferase activity"/>
    <property type="evidence" value="ECO:0007669"/>
    <property type="project" value="TreeGrafter"/>
</dbReference>